<evidence type="ECO:0000313" key="2">
    <source>
        <dbReference type="EMBL" id="KPL95400.1"/>
    </source>
</evidence>
<feature type="coiled-coil region" evidence="1">
    <location>
        <begin position="112"/>
        <end position="139"/>
    </location>
</feature>
<protein>
    <recommendedName>
        <fullName evidence="4">Restriction endonuclease</fullName>
    </recommendedName>
</protein>
<name>A0A837P1E6_VIBSP</name>
<gene>
    <name evidence="2" type="ORF">AN168_07085</name>
</gene>
<dbReference type="RefSeq" id="WP_054546597.1">
    <property type="nucleotide sequence ID" value="NZ_LIZK01000002.1"/>
</dbReference>
<dbReference type="EMBL" id="LIZK01000002">
    <property type="protein sequence ID" value="KPL95400.1"/>
    <property type="molecule type" value="Genomic_DNA"/>
</dbReference>
<accession>A0A837P1E6</accession>
<dbReference type="Proteomes" id="UP000050463">
    <property type="component" value="Unassembled WGS sequence"/>
</dbReference>
<reference evidence="2 3" key="1">
    <citation type="submission" date="2015-08" db="EMBL/GenBank/DDBJ databases">
        <title>Draft Genome Sequence of Vibrio splendidus UCD-SED7.</title>
        <authorList>
            <person name="Lee R.D."/>
            <person name="Lang J.M."/>
            <person name="Coil D.A."/>
            <person name="Jospin G."/>
            <person name="Eisen J.A."/>
        </authorList>
    </citation>
    <scope>NUCLEOTIDE SEQUENCE [LARGE SCALE GENOMIC DNA]</scope>
    <source>
        <strain evidence="2 3">UCD-SED7</strain>
    </source>
</reference>
<evidence type="ECO:0000256" key="1">
    <source>
        <dbReference type="SAM" id="Coils"/>
    </source>
</evidence>
<dbReference type="AlphaFoldDB" id="A0A837P1E6"/>
<evidence type="ECO:0000313" key="3">
    <source>
        <dbReference type="Proteomes" id="UP000050463"/>
    </source>
</evidence>
<evidence type="ECO:0008006" key="4">
    <source>
        <dbReference type="Google" id="ProtNLM"/>
    </source>
</evidence>
<keyword evidence="1" id="KW-0175">Coiled coil</keyword>
<comment type="caution">
    <text evidence="2">The sequence shown here is derived from an EMBL/GenBank/DDBJ whole genome shotgun (WGS) entry which is preliminary data.</text>
</comment>
<organism evidence="2 3">
    <name type="scientific">Vibrio splendidus</name>
    <dbReference type="NCBI Taxonomy" id="29497"/>
    <lineage>
        <taxon>Bacteria</taxon>
        <taxon>Pseudomonadati</taxon>
        <taxon>Pseudomonadota</taxon>
        <taxon>Gammaproteobacteria</taxon>
        <taxon>Vibrionales</taxon>
        <taxon>Vibrionaceae</taxon>
        <taxon>Vibrio</taxon>
    </lineage>
</organism>
<proteinExistence type="predicted"/>
<sequence length="249" mass="28083">MRITRLPCKDPRTVSRDIPGISNILFPQLIPAIVSHLNRGKQSFINCSAITYSQMQETTLNPAMLFEISNARAEQLLKSRELDWNQCIDKALVRQKRFFDAELPKNYSSSDIDIAEQTANNLALSLQALQKKKKECEITISPAIIGFKWIANSSGDFSIGNVLVETKCSNKNFSSADYRQLLMYWLLSYAASVEGKAEEWKSGVLLNPRLNSYVDIDFQELVNLTSGGRSKVELLELFSSVISEKLNYS</sequence>